<evidence type="ECO:0000313" key="2">
    <source>
        <dbReference type="Proteomes" id="UP000003639"/>
    </source>
</evidence>
<dbReference type="Proteomes" id="UP000003639">
    <property type="component" value="Unassembled WGS sequence"/>
</dbReference>
<dbReference type="STRING" id="411467.BACCAP_02827"/>
<reference evidence="1 2" key="2">
    <citation type="submission" date="2007-06" db="EMBL/GenBank/DDBJ databases">
        <title>Draft genome sequence of Pseudoflavonifractor capillosus ATCC 29799.</title>
        <authorList>
            <person name="Sudarsanam P."/>
            <person name="Ley R."/>
            <person name="Guruge J."/>
            <person name="Turnbaugh P.J."/>
            <person name="Mahowald M."/>
            <person name="Liep D."/>
            <person name="Gordon J."/>
        </authorList>
    </citation>
    <scope>NUCLEOTIDE SEQUENCE [LARGE SCALE GENOMIC DNA]</scope>
    <source>
        <strain evidence="1 2">ATCC 29799</strain>
    </source>
</reference>
<keyword evidence="2" id="KW-1185">Reference proteome</keyword>
<organism evidence="1 2">
    <name type="scientific">Pseudoflavonifractor capillosus ATCC 29799</name>
    <dbReference type="NCBI Taxonomy" id="411467"/>
    <lineage>
        <taxon>Bacteria</taxon>
        <taxon>Bacillati</taxon>
        <taxon>Bacillota</taxon>
        <taxon>Clostridia</taxon>
        <taxon>Eubacteriales</taxon>
        <taxon>Oscillospiraceae</taxon>
        <taxon>Pseudoflavonifractor</taxon>
    </lineage>
</organism>
<gene>
    <name evidence="1" type="ORF">BACCAP_02827</name>
</gene>
<protein>
    <submittedName>
        <fullName evidence="1">Uncharacterized protein</fullName>
    </submittedName>
</protein>
<proteinExistence type="predicted"/>
<reference evidence="1 2" key="1">
    <citation type="submission" date="2007-04" db="EMBL/GenBank/DDBJ databases">
        <authorList>
            <person name="Fulton L."/>
            <person name="Clifton S."/>
            <person name="Fulton B."/>
            <person name="Xu J."/>
            <person name="Minx P."/>
            <person name="Pepin K.H."/>
            <person name="Johnson M."/>
            <person name="Thiruvilangam P."/>
            <person name="Bhonagiri V."/>
            <person name="Nash W.E."/>
            <person name="Mardis E.R."/>
            <person name="Wilson R.K."/>
        </authorList>
    </citation>
    <scope>NUCLEOTIDE SEQUENCE [LARGE SCALE GENOMIC DNA]</scope>
    <source>
        <strain evidence="1 2">ATCC 29799</strain>
    </source>
</reference>
<sequence>MKFPKKFAFFIQVIASVASETLKSGISVATSAFGLVFRLFPPYLSASSGLRSAFFLSSSSPGR</sequence>
<dbReference type="AlphaFoldDB" id="A6NX82"/>
<comment type="caution">
    <text evidence="1">The sequence shown here is derived from an EMBL/GenBank/DDBJ whole genome shotgun (WGS) entry which is preliminary data.</text>
</comment>
<dbReference type="EMBL" id="AAXG02000019">
    <property type="protein sequence ID" value="EDM99430.1"/>
    <property type="molecule type" value="Genomic_DNA"/>
</dbReference>
<name>A6NX82_9FIRM</name>
<evidence type="ECO:0000313" key="1">
    <source>
        <dbReference type="EMBL" id="EDM99430.1"/>
    </source>
</evidence>
<accession>A6NX82</accession>